<organism evidence="2">
    <name type="scientific">Brassica cretica</name>
    <name type="common">Mustard</name>
    <dbReference type="NCBI Taxonomy" id="69181"/>
    <lineage>
        <taxon>Eukaryota</taxon>
        <taxon>Viridiplantae</taxon>
        <taxon>Streptophyta</taxon>
        <taxon>Embryophyta</taxon>
        <taxon>Tracheophyta</taxon>
        <taxon>Spermatophyta</taxon>
        <taxon>Magnoliopsida</taxon>
        <taxon>eudicotyledons</taxon>
        <taxon>Gunneridae</taxon>
        <taxon>Pentapetalae</taxon>
        <taxon>rosids</taxon>
        <taxon>malvids</taxon>
        <taxon>Brassicales</taxon>
        <taxon>Brassicaceae</taxon>
        <taxon>Brassiceae</taxon>
        <taxon>Brassica</taxon>
    </lineage>
</organism>
<proteinExistence type="predicted"/>
<evidence type="ECO:0000313" key="2">
    <source>
        <dbReference type="EMBL" id="KAF2591638.1"/>
    </source>
</evidence>
<reference evidence="3" key="2">
    <citation type="submission" date="2019-12" db="EMBL/GenBank/DDBJ databases">
        <authorList>
            <person name="Studholme D.J."/>
            <person name="Sarris P."/>
        </authorList>
    </citation>
    <scope>NUCLEOTIDE SEQUENCE</scope>
    <source>
        <strain evidence="3">PFS-1207/04</strain>
        <tissue evidence="3">Leaf</tissue>
    </source>
</reference>
<dbReference type="Proteomes" id="UP000266723">
    <property type="component" value="Unassembled WGS sequence"/>
</dbReference>
<comment type="caution">
    <text evidence="2">The sequence shown here is derived from an EMBL/GenBank/DDBJ whole genome shotgun (WGS) entry which is preliminary data.</text>
</comment>
<accession>A0A3N6RRU0</accession>
<reference evidence="3 4" key="3">
    <citation type="journal article" date="2020" name="BMC Genomics">
        <title>Intraspecific diversification of the crop wild relative Brassica cretica Lam. using demographic model selection.</title>
        <authorList>
            <person name="Kioukis A."/>
            <person name="Michalopoulou V.A."/>
            <person name="Briers L."/>
            <person name="Pirintsos S."/>
            <person name="Studholme D.J."/>
            <person name="Pavlidis P."/>
            <person name="Sarris P.F."/>
        </authorList>
    </citation>
    <scope>NUCLEOTIDE SEQUENCE [LARGE SCALE GENOMIC DNA]</scope>
    <source>
        <strain evidence="4">cv. PFS-1207/04</strain>
        <strain evidence="3">PFS-1207/04</strain>
    </source>
</reference>
<feature type="region of interest" description="Disordered" evidence="1">
    <location>
        <begin position="1"/>
        <end position="37"/>
    </location>
</feature>
<evidence type="ECO:0000313" key="3">
    <source>
        <dbReference type="EMBL" id="KAF3494284.1"/>
    </source>
</evidence>
<evidence type="ECO:0000313" key="4">
    <source>
        <dbReference type="Proteomes" id="UP000266723"/>
    </source>
</evidence>
<gene>
    <name evidence="3" type="ORF">DY000_02057233</name>
    <name evidence="2" type="ORF">F2Q70_00041442</name>
</gene>
<dbReference type="AlphaFoldDB" id="A0A3N6RRU0"/>
<name>A0A3N6RRU0_BRACR</name>
<dbReference type="EMBL" id="QGKY02000190">
    <property type="protein sequence ID" value="KAF2591638.1"/>
    <property type="molecule type" value="Genomic_DNA"/>
</dbReference>
<dbReference type="EMBL" id="QGKV02002055">
    <property type="protein sequence ID" value="KAF3494284.1"/>
    <property type="molecule type" value="Genomic_DNA"/>
</dbReference>
<reference evidence="2" key="1">
    <citation type="submission" date="2019-12" db="EMBL/GenBank/DDBJ databases">
        <title>Genome sequencing and annotation of Brassica cretica.</title>
        <authorList>
            <person name="Studholme D.J."/>
            <person name="Sarris P.F."/>
        </authorList>
    </citation>
    <scope>NUCLEOTIDE SEQUENCE</scope>
    <source>
        <strain evidence="2">PFS-102/07</strain>
        <tissue evidence="2">Leaf</tissue>
    </source>
</reference>
<protein>
    <submittedName>
        <fullName evidence="2">Uncharacterized protein</fullName>
    </submittedName>
</protein>
<keyword evidence="4" id="KW-1185">Reference proteome</keyword>
<sequence length="77" mass="8767">MCTDAQRPVYTRQDEAPLSTAGDTEEERRRAAVSGDELTKKTHNKAIFIETHKRPPDLCFKTKDQPSTIDVITFDFP</sequence>
<evidence type="ECO:0000256" key="1">
    <source>
        <dbReference type="SAM" id="MobiDB-lite"/>
    </source>
</evidence>